<keyword evidence="7 11" id="KW-0418">Kinase</keyword>
<dbReference type="InterPro" id="IPR018094">
    <property type="entry name" value="Thymidylate_kinase"/>
</dbReference>
<evidence type="ECO:0000256" key="3">
    <source>
        <dbReference type="ARBA" id="ARBA00017144"/>
    </source>
</evidence>
<comment type="catalytic activity">
    <reaction evidence="9 11">
        <text>dTMP + ATP = dTDP + ADP</text>
        <dbReference type="Rhea" id="RHEA:13517"/>
        <dbReference type="ChEBI" id="CHEBI:30616"/>
        <dbReference type="ChEBI" id="CHEBI:58369"/>
        <dbReference type="ChEBI" id="CHEBI:63528"/>
        <dbReference type="ChEBI" id="CHEBI:456216"/>
        <dbReference type="EC" id="2.7.4.9"/>
    </reaction>
</comment>
<evidence type="ECO:0000256" key="6">
    <source>
        <dbReference type="ARBA" id="ARBA00022741"/>
    </source>
</evidence>
<name>A0A2P7MT14_9CYAN</name>
<evidence type="ECO:0000256" key="9">
    <source>
        <dbReference type="ARBA" id="ARBA00048743"/>
    </source>
</evidence>
<dbReference type="GO" id="GO:0004798">
    <property type="term" value="F:dTMP kinase activity"/>
    <property type="evidence" value="ECO:0007669"/>
    <property type="project" value="UniProtKB-UniRule"/>
</dbReference>
<evidence type="ECO:0000256" key="10">
    <source>
        <dbReference type="ARBA" id="ARBA00057735"/>
    </source>
</evidence>
<dbReference type="RefSeq" id="WP_106632643.1">
    <property type="nucleotide sequence ID" value="NZ_PXXO01000012.1"/>
</dbReference>
<dbReference type="GO" id="GO:0005524">
    <property type="term" value="F:ATP binding"/>
    <property type="evidence" value="ECO:0007669"/>
    <property type="project" value="UniProtKB-UniRule"/>
</dbReference>
<dbReference type="FunFam" id="3.40.50.300:FF:000225">
    <property type="entry name" value="Thymidylate kinase"/>
    <property type="match status" value="1"/>
</dbReference>
<dbReference type="GO" id="GO:0005829">
    <property type="term" value="C:cytosol"/>
    <property type="evidence" value="ECO:0007669"/>
    <property type="project" value="TreeGrafter"/>
</dbReference>
<evidence type="ECO:0000313" key="14">
    <source>
        <dbReference type="Proteomes" id="UP000243002"/>
    </source>
</evidence>
<dbReference type="GO" id="GO:0006235">
    <property type="term" value="P:dTTP biosynthetic process"/>
    <property type="evidence" value="ECO:0007669"/>
    <property type="project" value="UniProtKB-UniRule"/>
</dbReference>
<dbReference type="InterPro" id="IPR018095">
    <property type="entry name" value="Thymidylate_kin_CS"/>
</dbReference>
<proteinExistence type="inferred from homology"/>
<keyword evidence="14" id="KW-1185">Reference proteome</keyword>
<keyword evidence="6 11" id="KW-0547">Nucleotide-binding</keyword>
<dbReference type="PANTHER" id="PTHR10344">
    <property type="entry name" value="THYMIDYLATE KINASE"/>
    <property type="match status" value="1"/>
</dbReference>
<evidence type="ECO:0000256" key="5">
    <source>
        <dbReference type="ARBA" id="ARBA00022727"/>
    </source>
</evidence>
<dbReference type="OrthoDB" id="9774907at2"/>
<dbReference type="Proteomes" id="UP000243002">
    <property type="component" value="Unassembled WGS sequence"/>
</dbReference>
<dbReference type="SUPFAM" id="SSF52540">
    <property type="entry name" value="P-loop containing nucleoside triphosphate hydrolases"/>
    <property type="match status" value="1"/>
</dbReference>
<feature type="binding site" evidence="11">
    <location>
        <begin position="23"/>
        <end position="30"/>
    </location>
    <ligand>
        <name>ATP</name>
        <dbReference type="ChEBI" id="CHEBI:30616"/>
    </ligand>
</feature>
<dbReference type="Gene3D" id="3.40.50.300">
    <property type="entry name" value="P-loop containing nucleotide triphosphate hydrolases"/>
    <property type="match status" value="1"/>
</dbReference>
<organism evidence="13 14">
    <name type="scientific">Cyanobium usitatum str. Tous</name>
    <dbReference type="NCBI Taxonomy" id="2116684"/>
    <lineage>
        <taxon>Bacteria</taxon>
        <taxon>Bacillati</taxon>
        <taxon>Cyanobacteriota</taxon>
        <taxon>Cyanophyceae</taxon>
        <taxon>Synechococcales</taxon>
        <taxon>Prochlorococcaceae</taxon>
        <taxon>Cyanobium</taxon>
    </lineage>
</organism>
<dbReference type="GO" id="GO:0006227">
    <property type="term" value="P:dUDP biosynthetic process"/>
    <property type="evidence" value="ECO:0007669"/>
    <property type="project" value="TreeGrafter"/>
</dbReference>
<reference evidence="13 14" key="1">
    <citation type="journal article" date="2018" name="Environ. Microbiol.">
        <title>Ecological and genomic features of two widespread freshwater picocyanobacteria.</title>
        <authorList>
            <person name="Cabello-Yeves P.J."/>
            <person name="Picazo A."/>
            <person name="Camacho A."/>
            <person name="Callieri C."/>
            <person name="Rosselli R."/>
            <person name="Roda-Garcia J.J."/>
            <person name="Coutinho F.H."/>
            <person name="Rodriguez-Valera F."/>
        </authorList>
    </citation>
    <scope>NUCLEOTIDE SEQUENCE [LARGE SCALE GENOMIC DNA]</scope>
    <source>
        <strain evidence="13 14">Tous</strain>
    </source>
</reference>
<evidence type="ECO:0000313" key="13">
    <source>
        <dbReference type="EMBL" id="PSJ04390.1"/>
    </source>
</evidence>
<evidence type="ECO:0000256" key="8">
    <source>
        <dbReference type="ARBA" id="ARBA00022840"/>
    </source>
</evidence>
<dbReference type="NCBIfam" id="TIGR00041">
    <property type="entry name" value="DTMP_kinase"/>
    <property type="match status" value="1"/>
</dbReference>
<dbReference type="InterPro" id="IPR027417">
    <property type="entry name" value="P-loop_NTPase"/>
</dbReference>
<comment type="function">
    <text evidence="10 11">Phosphorylation of dTMP to form dTDP in both de novo and salvage pathways of dTTP synthesis.</text>
</comment>
<keyword evidence="5 11" id="KW-0545">Nucleotide biosynthesis</keyword>
<evidence type="ECO:0000259" key="12">
    <source>
        <dbReference type="Pfam" id="PF02223"/>
    </source>
</evidence>
<protein>
    <recommendedName>
        <fullName evidence="3 11">Thymidylate kinase</fullName>
        <ecNumber evidence="2 11">2.7.4.9</ecNumber>
    </recommendedName>
    <alternativeName>
        <fullName evidence="11">dTMP kinase</fullName>
    </alternativeName>
</protein>
<evidence type="ECO:0000256" key="1">
    <source>
        <dbReference type="ARBA" id="ARBA00009776"/>
    </source>
</evidence>
<dbReference type="HAMAP" id="MF_00165">
    <property type="entry name" value="Thymidylate_kinase"/>
    <property type="match status" value="1"/>
</dbReference>
<keyword evidence="4 11" id="KW-0808">Transferase</keyword>
<dbReference type="Pfam" id="PF02223">
    <property type="entry name" value="Thymidylate_kin"/>
    <property type="match status" value="1"/>
</dbReference>
<sequence length="226" mass="23820">MTADFQVSEPAVAPQGRFVVLEGIDGCGKSTQIEALRRWLPTSGLLAPGVELLVTREPGGTALGAALRQLLLHPPGEAAPEPMAELLLYAADRAQHVEQCIRPALAAGHWVLSDRYSGSTAAYQGYGRGLDLARIAQLEELATGGLAPDLTLWLELPLAESLRRRGERPADRIEASGEAFLQRVIEGFAALAAGRGWRRVDATGAPQQVAATCCGLLAELAAGSPP</sequence>
<feature type="domain" description="Thymidylate kinase-like" evidence="12">
    <location>
        <begin position="21"/>
        <end position="209"/>
    </location>
</feature>
<comment type="similarity">
    <text evidence="1 11">Belongs to the thymidylate kinase family.</text>
</comment>
<accession>A0A2P7MT14</accession>
<dbReference type="PANTHER" id="PTHR10344:SF4">
    <property type="entry name" value="UMP-CMP KINASE 2, MITOCHONDRIAL"/>
    <property type="match status" value="1"/>
</dbReference>
<dbReference type="PROSITE" id="PS01331">
    <property type="entry name" value="THYMIDYLATE_KINASE"/>
    <property type="match status" value="1"/>
</dbReference>
<evidence type="ECO:0000256" key="4">
    <source>
        <dbReference type="ARBA" id="ARBA00022679"/>
    </source>
</evidence>
<comment type="caution">
    <text evidence="13">The sequence shown here is derived from an EMBL/GenBank/DDBJ whole genome shotgun (WGS) entry which is preliminary data.</text>
</comment>
<evidence type="ECO:0000256" key="2">
    <source>
        <dbReference type="ARBA" id="ARBA00012980"/>
    </source>
</evidence>
<dbReference type="CDD" id="cd01672">
    <property type="entry name" value="TMPK"/>
    <property type="match status" value="1"/>
</dbReference>
<dbReference type="GO" id="GO:0006233">
    <property type="term" value="P:dTDP biosynthetic process"/>
    <property type="evidence" value="ECO:0007669"/>
    <property type="project" value="InterPro"/>
</dbReference>
<dbReference type="AlphaFoldDB" id="A0A2P7MT14"/>
<keyword evidence="8 11" id="KW-0067">ATP-binding</keyword>
<dbReference type="InterPro" id="IPR039430">
    <property type="entry name" value="Thymidylate_kin-like_dom"/>
</dbReference>
<dbReference type="EMBL" id="PXXO01000012">
    <property type="protein sequence ID" value="PSJ04390.1"/>
    <property type="molecule type" value="Genomic_DNA"/>
</dbReference>
<evidence type="ECO:0000256" key="7">
    <source>
        <dbReference type="ARBA" id="ARBA00022777"/>
    </source>
</evidence>
<evidence type="ECO:0000256" key="11">
    <source>
        <dbReference type="HAMAP-Rule" id="MF_00165"/>
    </source>
</evidence>
<gene>
    <name evidence="11 13" type="primary">tmk</name>
    <name evidence="13" type="ORF">C7K55_10270</name>
</gene>
<dbReference type="EC" id="2.7.4.9" evidence="2 11"/>